<proteinExistence type="predicted"/>
<protein>
    <submittedName>
        <fullName evidence="1">Uncharacterized protein</fullName>
    </submittedName>
</protein>
<evidence type="ECO:0000313" key="2">
    <source>
        <dbReference type="Proteomes" id="UP001320706"/>
    </source>
</evidence>
<organism evidence="1 2">
    <name type="scientific">Zalaria obscura</name>
    <dbReference type="NCBI Taxonomy" id="2024903"/>
    <lineage>
        <taxon>Eukaryota</taxon>
        <taxon>Fungi</taxon>
        <taxon>Dikarya</taxon>
        <taxon>Ascomycota</taxon>
        <taxon>Pezizomycotina</taxon>
        <taxon>Dothideomycetes</taxon>
        <taxon>Dothideomycetidae</taxon>
        <taxon>Dothideales</taxon>
        <taxon>Zalariaceae</taxon>
        <taxon>Zalaria</taxon>
    </lineage>
</organism>
<accession>A0ACC3S453</accession>
<gene>
    <name evidence="1" type="ORF">M8818_007368</name>
</gene>
<reference evidence="1" key="1">
    <citation type="submission" date="2024-02" db="EMBL/GenBank/DDBJ databases">
        <title>Metagenome Assembled Genome of Zalaria obscura JY119.</title>
        <authorList>
            <person name="Vighnesh L."/>
            <person name="Jagadeeshwari U."/>
            <person name="Venkata Ramana C."/>
            <person name="Sasikala C."/>
        </authorList>
    </citation>
    <scope>NUCLEOTIDE SEQUENCE</scope>
    <source>
        <strain evidence="1">JY119</strain>
    </source>
</reference>
<dbReference type="EMBL" id="JAMKPW020000043">
    <property type="protein sequence ID" value="KAK8194180.1"/>
    <property type="molecule type" value="Genomic_DNA"/>
</dbReference>
<sequence>MSSEGQLFNLAQAPEDLMSGGDALSHEKPQNSGLGAHKDARALVRLIQCPQCSKPYTAPVTLPCGNSLCRACLPQTHRRENVSYPDLPGRRRGFVCPFSDCSKEHAMGDCASDVTLTKVMESIAEVVTRHASSAGNTPLVIEEVVAVDEVMPDEANPEKARTWQLSGGRLVATYALAVTGDLKYDTDVCYHTLSTSGDEYEYLDDSVLEQLLEGTHKELDCQVCYNLMLDPVTTACGHTLCRKCLARTLDHTLHCPVCRRAVMLPPSLHTHPSNKALIDLLNGLCPDVVASREEAVALEEQPGLGDMDTPLFVVTLAFPHCPTFLRVFEPRYRLMIRRAMETNRQFGMVMYNRSGVSQGDLGQVQFMEYGTLLRIEHVQYLPDGQSIIETRGISRFKIKSHGMLDGYAIGNVERVEDISVVEEERMEMEETALPPAAEGDVEGQVTRMPTRDLLMLGLEFIFRMQQRSAPWLHQRILDSYGGPPDDAADFPYWFASILPISDDAKYDLLKTTSVRQRLKITALWIRQMEAQRCFILLFVALYMGRQSSEDD</sequence>
<evidence type="ECO:0000313" key="1">
    <source>
        <dbReference type="EMBL" id="KAK8194180.1"/>
    </source>
</evidence>
<keyword evidence="2" id="KW-1185">Reference proteome</keyword>
<name>A0ACC3S453_9PEZI</name>
<dbReference type="Proteomes" id="UP001320706">
    <property type="component" value="Unassembled WGS sequence"/>
</dbReference>
<comment type="caution">
    <text evidence="1">The sequence shown here is derived from an EMBL/GenBank/DDBJ whole genome shotgun (WGS) entry which is preliminary data.</text>
</comment>